<accession>A0A662DKJ9</accession>
<dbReference type="Gene3D" id="3.40.630.30">
    <property type="match status" value="1"/>
</dbReference>
<dbReference type="Proteomes" id="UP000280417">
    <property type="component" value="Unassembled WGS sequence"/>
</dbReference>
<protein>
    <recommendedName>
        <fullName evidence="3">GNAT family N-acetyltransferase</fullName>
    </recommendedName>
</protein>
<dbReference type="AlphaFoldDB" id="A0A662DKJ9"/>
<dbReference type="EMBL" id="QMQA01000028">
    <property type="protein sequence ID" value="RLE14813.1"/>
    <property type="molecule type" value="Genomic_DNA"/>
</dbReference>
<organism evidence="1 2">
    <name type="scientific">Aerophobetes bacterium</name>
    <dbReference type="NCBI Taxonomy" id="2030807"/>
    <lineage>
        <taxon>Bacteria</taxon>
        <taxon>Candidatus Aerophobota</taxon>
    </lineage>
</organism>
<name>A0A662DKJ9_UNCAE</name>
<gene>
    <name evidence="1" type="ORF">DRJ04_01685</name>
</gene>
<comment type="caution">
    <text evidence="1">The sequence shown here is derived from an EMBL/GenBank/DDBJ whole genome shotgun (WGS) entry which is preliminary data.</text>
</comment>
<evidence type="ECO:0000313" key="2">
    <source>
        <dbReference type="Proteomes" id="UP000280417"/>
    </source>
</evidence>
<sequence length="87" mass="10517">MMKQGRYPIFEFNGRCFFSLKREHLEKLKEWRNAQMDILRQWKPLTDHNQEKWFQEVSTAINQVVFSIVIFDKGNNEEFIGYCGLVN</sequence>
<evidence type="ECO:0000313" key="1">
    <source>
        <dbReference type="EMBL" id="RLE14813.1"/>
    </source>
</evidence>
<evidence type="ECO:0008006" key="3">
    <source>
        <dbReference type="Google" id="ProtNLM"/>
    </source>
</evidence>
<reference evidence="1 2" key="1">
    <citation type="submission" date="2018-06" db="EMBL/GenBank/DDBJ databases">
        <title>Extensive metabolic versatility and redundancy in microbially diverse, dynamic hydrothermal sediments.</title>
        <authorList>
            <person name="Dombrowski N."/>
            <person name="Teske A."/>
            <person name="Baker B.J."/>
        </authorList>
    </citation>
    <scope>NUCLEOTIDE SEQUENCE [LARGE SCALE GENOMIC DNA]</scope>
    <source>
        <strain evidence="1">B3_G15</strain>
    </source>
</reference>
<proteinExistence type="predicted"/>
<feature type="non-terminal residue" evidence="1">
    <location>
        <position position="87"/>
    </location>
</feature>